<dbReference type="RefSeq" id="WP_198000044.1">
    <property type="nucleotide sequence ID" value="NZ_CP036269.1"/>
</dbReference>
<evidence type="ECO:0008006" key="3">
    <source>
        <dbReference type="Google" id="ProtNLM"/>
    </source>
</evidence>
<dbReference type="Proteomes" id="UP000317171">
    <property type="component" value="Chromosome"/>
</dbReference>
<reference evidence="1 2" key="1">
    <citation type="submission" date="2019-02" db="EMBL/GenBank/DDBJ databases">
        <title>Deep-cultivation of Planctomycetes and their phenomic and genomic characterization uncovers novel biology.</title>
        <authorList>
            <person name="Wiegand S."/>
            <person name="Jogler M."/>
            <person name="Boedeker C."/>
            <person name="Pinto D."/>
            <person name="Vollmers J."/>
            <person name="Rivas-Marin E."/>
            <person name="Kohn T."/>
            <person name="Peeters S.H."/>
            <person name="Heuer A."/>
            <person name="Rast P."/>
            <person name="Oberbeckmann S."/>
            <person name="Bunk B."/>
            <person name="Jeske O."/>
            <person name="Meyerdierks A."/>
            <person name="Storesund J.E."/>
            <person name="Kallscheuer N."/>
            <person name="Luecker S."/>
            <person name="Lage O.M."/>
            <person name="Pohl T."/>
            <person name="Merkel B.J."/>
            <person name="Hornburger P."/>
            <person name="Mueller R.-W."/>
            <person name="Bruemmer F."/>
            <person name="Labrenz M."/>
            <person name="Spormann A.M."/>
            <person name="Op den Camp H."/>
            <person name="Overmann J."/>
            <person name="Amann R."/>
            <person name="Jetten M.S.M."/>
            <person name="Mascher T."/>
            <person name="Medema M.H."/>
            <person name="Devos D.P."/>
            <person name="Kaster A.-K."/>
            <person name="Ovreas L."/>
            <person name="Rohde M."/>
            <person name="Galperin M.Y."/>
            <person name="Jogler C."/>
        </authorList>
    </citation>
    <scope>NUCLEOTIDE SEQUENCE [LARGE SCALE GENOMIC DNA]</scope>
    <source>
        <strain evidence="1 2">Pan241w</strain>
    </source>
</reference>
<evidence type="ECO:0000313" key="2">
    <source>
        <dbReference type="Proteomes" id="UP000317171"/>
    </source>
</evidence>
<accession>A0A517RJT8</accession>
<evidence type="ECO:0000313" key="1">
    <source>
        <dbReference type="EMBL" id="QDT44112.1"/>
    </source>
</evidence>
<protein>
    <recommendedName>
        <fullName evidence="3">PcfJ-like protein</fullName>
    </recommendedName>
</protein>
<dbReference type="EMBL" id="CP036269">
    <property type="protein sequence ID" value="QDT44112.1"/>
    <property type="molecule type" value="Genomic_DNA"/>
</dbReference>
<keyword evidence="2" id="KW-1185">Reference proteome</keyword>
<dbReference type="Pfam" id="PF14284">
    <property type="entry name" value="PcfJ"/>
    <property type="match status" value="1"/>
</dbReference>
<name>A0A517RJT8_9PLAN</name>
<dbReference type="KEGG" id="gaz:Pan241w_42180"/>
<dbReference type="InterPro" id="IPR025586">
    <property type="entry name" value="PcfJ"/>
</dbReference>
<organism evidence="1 2">
    <name type="scientific">Gimesia alba</name>
    <dbReference type="NCBI Taxonomy" id="2527973"/>
    <lineage>
        <taxon>Bacteria</taxon>
        <taxon>Pseudomonadati</taxon>
        <taxon>Planctomycetota</taxon>
        <taxon>Planctomycetia</taxon>
        <taxon>Planctomycetales</taxon>
        <taxon>Planctomycetaceae</taxon>
        <taxon>Gimesia</taxon>
    </lineage>
</organism>
<dbReference type="AlphaFoldDB" id="A0A517RJT8"/>
<proteinExistence type="predicted"/>
<gene>
    <name evidence="1" type="ORF">Pan241w_42180</name>
</gene>
<sequence length="504" mass="59756">MTRKKGTYIKPAADPDLRNHIQHLGLESVEEYRQWCVQHGFRTHLQKSRQQLRNELLHYRQTVVQSTLQQRKQQQRMLVEKLSGICSEETRKKTIADPLLRQICKLYQTRKGSIERTKLNRNAFLRLVAHLICCKAKFIYHSYAMMQPGYHWGIPYLDALVFIVENAESWIRPIEAWRPCGSNAYRQFASLLRHLFVKYQLPLFFDSAWLVNDAPECRNWRKWYLDVGSGRNIRHSRLPIPYTKKMAHHFMRAPQDLTILQAIRWGQILGMGGDARLARCFLRTKIAEMFLHNEFWSTVIHWFVQHSWLNRDQITSIVEYLIFQRYGIEVIPNDYWTFPEDLLKDNSAVISEYAMKGRTARSLLRDLAWWHRQQELAKREADRKWEPSGISEFDYQDQGQGNQTGKRWMIRELLNSQELQREGDQMRHCVGSYVSTCASRESSIWSMEIEMHNGFKKAITIQVVNDSRMIWQARGKANRYPNSRERAVIQRWADTNELTVASYV</sequence>